<evidence type="ECO:0000313" key="1">
    <source>
        <dbReference type="EMBL" id="OIQ68060.1"/>
    </source>
</evidence>
<sequence length="112" mass="12369">MTTLYSEDETLTVVTRLTRVRLTRYLEANVVAPARSDSGERVFVDSDIARLRLLCDLDEAFGLDEDALGAMMSLLDQLLSARADLRALSAALAAEPEDVRRRIGSVLTREKG</sequence>
<dbReference type="EMBL" id="MLJW01005529">
    <property type="protein sequence ID" value="OIQ68060.1"/>
    <property type="molecule type" value="Genomic_DNA"/>
</dbReference>
<organism evidence="1">
    <name type="scientific">mine drainage metagenome</name>
    <dbReference type="NCBI Taxonomy" id="410659"/>
    <lineage>
        <taxon>unclassified sequences</taxon>
        <taxon>metagenomes</taxon>
        <taxon>ecological metagenomes</taxon>
    </lineage>
</organism>
<name>A0A1J5PKG7_9ZZZZ</name>
<evidence type="ECO:0008006" key="2">
    <source>
        <dbReference type="Google" id="ProtNLM"/>
    </source>
</evidence>
<dbReference type="Gene3D" id="1.10.1660.10">
    <property type="match status" value="1"/>
</dbReference>
<protein>
    <recommendedName>
        <fullName evidence="2">Chaperone modulatory protein CbpM</fullName>
    </recommendedName>
</protein>
<comment type="caution">
    <text evidence="1">The sequence shown here is derived from an EMBL/GenBank/DDBJ whole genome shotgun (WGS) entry which is preliminary data.</text>
</comment>
<gene>
    <name evidence="1" type="ORF">GALL_503530</name>
</gene>
<dbReference type="AlphaFoldDB" id="A0A1J5PKG7"/>
<reference evidence="1" key="1">
    <citation type="submission" date="2016-10" db="EMBL/GenBank/DDBJ databases">
        <title>Sequence of Gallionella enrichment culture.</title>
        <authorList>
            <person name="Poehlein A."/>
            <person name="Muehling M."/>
            <person name="Daniel R."/>
        </authorList>
    </citation>
    <scope>NUCLEOTIDE SEQUENCE</scope>
</reference>
<accession>A0A1J5PKG7</accession>
<proteinExistence type="predicted"/>